<proteinExistence type="predicted"/>
<keyword evidence="1" id="KW-1133">Transmembrane helix</keyword>
<dbReference type="InterPro" id="IPR007163">
    <property type="entry name" value="VCA0040-like"/>
</dbReference>
<sequence length="309" mass="34730">MKPDIRRSLRLYVTGLVMGIADLIPGVSGGTIAFISGIYEELLVSIKLVTGEVPKLFFQGHFRKGWSLIPFRFLLSLGAGILTAIILLASTFSFFLKTYPTFVWAFFFGLVLASIALVLKRIRRWRSFYSFGFFLAALFAYVLVGMVPVETSAALWFIFVSGMLAISAMILPGISGSFILLLLGKYEQILDAVIDHNVGLLAVFFLGALFGLALFARFLSWLFSRHHDISVALLAGFMLGSLRKIWPWKITVQTGFDRHGVLVSIREINTFPASFDQSFFVALLLFLLGIVLVWYLHHTRLLKERRDDL</sequence>
<dbReference type="Pfam" id="PF04018">
    <property type="entry name" value="VCA0040-like"/>
    <property type="match status" value="1"/>
</dbReference>
<feature type="transmembrane region" description="Helical" evidence="1">
    <location>
        <begin position="198"/>
        <end position="223"/>
    </location>
</feature>
<dbReference type="EMBL" id="PFBA01000030">
    <property type="protein sequence ID" value="PIT92219.1"/>
    <property type="molecule type" value="Genomic_DNA"/>
</dbReference>
<accession>A0A2M6WHD5</accession>
<dbReference type="Proteomes" id="UP000228635">
    <property type="component" value="Unassembled WGS sequence"/>
</dbReference>
<feature type="transmembrane region" description="Helical" evidence="1">
    <location>
        <begin position="279"/>
        <end position="296"/>
    </location>
</feature>
<feature type="transmembrane region" description="Helical" evidence="1">
    <location>
        <begin position="153"/>
        <end position="186"/>
    </location>
</feature>
<dbReference type="PANTHER" id="PTHR37308:SF1">
    <property type="entry name" value="POLYPRENYL-PHOSPHATE TRANSPORTER"/>
    <property type="match status" value="1"/>
</dbReference>
<comment type="caution">
    <text evidence="2">The sequence shown here is derived from an EMBL/GenBank/DDBJ whole genome shotgun (WGS) entry which is preliminary data.</text>
</comment>
<feature type="transmembrane region" description="Helical" evidence="1">
    <location>
        <begin position="128"/>
        <end position="147"/>
    </location>
</feature>
<protein>
    <submittedName>
        <fullName evidence="2">DUF368 domain-containing protein</fullName>
    </submittedName>
</protein>
<reference evidence="3" key="1">
    <citation type="submission" date="2017-09" db="EMBL/GenBank/DDBJ databases">
        <title>Depth-based differentiation of microbial function through sediment-hosted aquifers and enrichment of novel symbionts in the deep terrestrial subsurface.</title>
        <authorList>
            <person name="Probst A.J."/>
            <person name="Ladd B."/>
            <person name="Jarett J.K."/>
            <person name="Geller-Mcgrath D.E."/>
            <person name="Sieber C.M.K."/>
            <person name="Emerson J.B."/>
            <person name="Anantharaman K."/>
            <person name="Thomas B.C."/>
            <person name="Malmstrom R."/>
            <person name="Stieglmeier M."/>
            <person name="Klingl A."/>
            <person name="Woyke T."/>
            <person name="Ryan C.M."/>
            <person name="Banfield J.F."/>
        </authorList>
    </citation>
    <scope>NUCLEOTIDE SEQUENCE [LARGE SCALE GENOMIC DNA]</scope>
</reference>
<evidence type="ECO:0000256" key="1">
    <source>
        <dbReference type="SAM" id="Phobius"/>
    </source>
</evidence>
<feature type="transmembrane region" description="Helical" evidence="1">
    <location>
        <begin position="73"/>
        <end position="96"/>
    </location>
</feature>
<name>A0A2M6WHD5_9BACT</name>
<feature type="transmembrane region" description="Helical" evidence="1">
    <location>
        <begin position="102"/>
        <end position="119"/>
    </location>
</feature>
<keyword evidence="1" id="KW-0472">Membrane</keyword>
<keyword evidence="1" id="KW-0812">Transmembrane</keyword>
<organism evidence="2 3">
    <name type="scientific">Candidatus Harrisonbacteria bacterium CG10_big_fil_rev_8_21_14_0_10_42_17</name>
    <dbReference type="NCBI Taxonomy" id="1974584"/>
    <lineage>
        <taxon>Bacteria</taxon>
        <taxon>Candidatus Harrisoniibacteriota</taxon>
    </lineage>
</organism>
<gene>
    <name evidence="2" type="ORF">COU08_03515</name>
</gene>
<evidence type="ECO:0000313" key="3">
    <source>
        <dbReference type="Proteomes" id="UP000228635"/>
    </source>
</evidence>
<dbReference type="AlphaFoldDB" id="A0A2M6WHD5"/>
<dbReference type="PANTHER" id="PTHR37308">
    <property type="entry name" value="INTEGRAL MEMBRANE PROTEIN"/>
    <property type="match status" value="1"/>
</dbReference>
<evidence type="ECO:0000313" key="2">
    <source>
        <dbReference type="EMBL" id="PIT92219.1"/>
    </source>
</evidence>